<feature type="domain" description="Transglycosylase SLT" evidence="2">
    <location>
        <begin position="39"/>
        <end position="152"/>
    </location>
</feature>
<dbReference type="EMBL" id="CP009170">
    <property type="protein sequence ID" value="AIS52076.1"/>
    <property type="molecule type" value="Genomic_DNA"/>
</dbReference>
<dbReference type="AlphaFoldDB" id="A0A097AQH0"/>
<dbReference type="GO" id="GO:0016020">
    <property type="term" value="C:membrane"/>
    <property type="evidence" value="ECO:0007669"/>
    <property type="project" value="InterPro"/>
</dbReference>
<dbReference type="PANTHER" id="PTHR37423:SF2">
    <property type="entry name" value="MEMBRANE-BOUND LYTIC MUREIN TRANSGLYCOSYLASE C"/>
    <property type="match status" value="1"/>
</dbReference>
<dbReference type="InterPro" id="IPR008258">
    <property type="entry name" value="Transglycosylase_SLT_dom_1"/>
</dbReference>
<accession>A0A097AQH0</accession>
<dbReference type="Gene3D" id="1.10.530.10">
    <property type="match status" value="1"/>
</dbReference>
<dbReference type="Proteomes" id="UP000029669">
    <property type="component" value="Chromosome"/>
</dbReference>
<dbReference type="InterPro" id="IPR023346">
    <property type="entry name" value="Lysozyme-like_dom_sf"/>
</dbReference>
<dbReference type="SUPFAM" id="SSF53955">
    <property type="entry name" value="Lysozyme-like"/>
    <property type="match status" value="1"/>
</dbReference>
<evidence type="ECO:0000259" key="2">
    <source>
        <dbReference type="Pfam" id="PF01464"/>
    </source>
</evidence>
<organism evidence="3 4">
    <name type="scientific">Thermoanaerobacter kivui</name>
    <name type="common">Acetogenium kivui</name>
    <dbReference type="NCBI Taxonomy" id="2325"/>
    <lineage>
        <taxon>Bacteria</taxon>
        <taxon>Bacillati</taxon>
        <taxon>Bacillota</taxon>
        <taxon>Clostridia</taxon>
        <taxon>Thermoanaerobacterales</taxon>
        <taxon>Thermoanaerobacteraceae</taxon>
        <taxon>Thermoanaerobacter</taxon>
    </lineage>
</organism>
<dbReference type="KEGG" id="tki:TKV_c08960"/>
<dbReference type="STRING" id="2325.TKV_c08960"/>
<reference evidence="4" key="1">
    <citation type="journal article" date="2015" name="Genome Announc.">
        <title>Whole-Genome Sequences of 80 Environmental and Clinical Isolates of Burkholderia pseudomallei.</title>
        <authorList>
            <person name="Johnson S.L."/>
            <person name="Baker A.L."/>
            <person name="Chain P.S."/>
            <person name="Currie B.J."/>
            <person name="Daligault H.E."/>
            <person name="Davenport K.W."/>
            <person name="Davis C.B."/>
            <person name="Inglis T.J."/>
            <person name="Kaestli M."/>
            <person name="Koren S."/>
            <person name="Mayo M."/>
            <person name="Merritt A.J."/>
            <person name="Price E.P."/>
            <person name="Sarovich D.S."/>
            <person name="Warner J."/>
            <person name="Rosovitz M.J."/>
        </authorList>
    </citation>
    <scope>NUCLEOTIDE SEQUENCE [LARGE SCALE GENOMIC DNA]</scope>
    <source>
        <strain evidence="4">DSM 2030</strain>
    </source>
</reference>
<evidence type="ECO:0000313" key="4">
    <source>
        <dbReference type="Proteomes" id="UP000029669"/>
    </source>
</evidence>
<dbReference type="CDD" id="cd16896">
    <property type="entry name" value="LT_Slt70-like"/>
    <property type="match status" value="1"/>
</dbReference>
<dbReference type="Pfam" id="PF01464">
    <property type="entry name" value="SLT"/>
    <property type="match status" value="1"/>
</dbReference>
<evidence type="ECO:0000313" key="3">
    <source>
        <dbReference type="EMBL" id="AIS52076.1"/>
    </source>
</evidence>
<keyword evidence="4" id="KW-1185">Reference proteome</keyword>
<dbReference type="PROSITE" id="PS00922">
    <property type="entry name" value="TRANSGLYCOSYLASE"/>
    <property type="match status" value="1"/>
</dbReference>
<dbReference type="eggNOG" id="COG0741">
    <property type="taxonomic scope" value="Bacteria"/>
</dbReference>
<sequence>MKKRVIVIALVVISLLLTEELNTHYFLKKIYPLKYKEYVVYYSSEYGIDPYLVFAVIKVESNFNPNAVSSKNAIGLMQILPETGSWVAKKIGIKNYKEDLLFDPKYNIQIGTWYLSYLLKTFDGNVQLAVAAYNGGSGNVDNWLKDKRFSKDGKKLHNVPFPETDRYIKKVLGVYNLYKILYNHND</sequence>
<dbReference type="PANTHER" id="PTHR37423">
    <property type="entry name" value="SOLUBLE LYTIC MUREIN TRANSGLYCOSYLASE-RELATED"/>
    <property type="match status" value="1"/>
</dbReference>
<comment type="similarity">
    <text evidence="1">Belongs to the transglycosylase Slt family.</text>
</comment>
<dbReference type="RefSeq" id="WP_049684885.1">
    <property type="nucleotide sequence ID" value="NZ_CP009170.1"/>
</dbReference>
<evidence type="ECO:0000256" key="1">
    <source>
        <dbReference type="ARBA" id="ARBA00007734"/>
    </source>
</evidence>
<dbReference type="HOGENOM" id="CLU_065765_7_0_9"/>
<name>A0A097AQH0_THEKI</name>
<dbReference type="OrthoDB" id="9815002at2"/>
<dbReference type="InterPro" id="IPR000189">
    <property type="entry name" value="Transglyc_AS"/>
</dbReference>
<dbReference type="GO" id="GO:0000270">
    <property type="term" value="P:peptidoglycan metabolic process"/>
    <property type="evidence" value="ECO:0007669"/>
    <property type="project" value="InterPro"/>
</dbReference>
<protein>
    <submittedName>
        <fullName evidence="3">Lytic transglycosylase catalytic</fullName>
    </submittedName>
</protein>
<gene>
    <name evidence="3" type="ORF">TKV_c08960</name>
</gene>
<proteinExistence type="inferred from homology"/>
<dbReference type="GO" id="GO:0008933">
    <property type="term" value="F:peptidoglycan lytic transglycosylase activity"/>
    <property type="evidence" value="ECO:0007669"/>
    <property type="project" value="InterPro"/>
</dbReference>